<comment type="caution">
    <text evidence="1">The sequence shown here is derived from an EMBL/GenBank/DDBJ whole genome shotgun (WGS) entry which is preliminary data.</text>
</comment>
<dbReference type="Proteomes" id="UP000823928">
    <property type="component" value="Unassembled WGS sequence"/>
</dbReference>
<gene>
    <name evidence="1" type="ORF">IAC10_05495</name>
</gene>
<sequence>MINLNYEVMDARKEVKILLSKKAWTMKRLAEKLSEMSGKYYSPQNLNYRLRTNSLKLAEMDCICKILGFKITFEDISK</sequence>
<proteinExistence type="predicted"/>
<reference evidence="1" key="1">
    <citation type="submission" date="2020-10" db="EMBL/GenBank/DDBJ databases">
        <authorList>
            <person name="Gilroy R."/>
        </authorList>
    </citation>
    <scope>NUCLEOTIDE SEQUENCE</scope>
    <source>
        <strain evidence="1">6276</strain>
    </source>
</reference>
<dbReference type="EMBL" id="DVIU01000114">
    <property type="protein sequence ID" value="HIS36068.1"/>
    <property type="molecule type" value="Genomic_DNA"/>
</dbReference>
<dbReference type="AlphaFoldDB" id="A0A9D1EYA5"/>
<evidence type="ECO:0000313" key="1">
    <source>
        <dbReference type="EMBL" id="HIS36068.1"/>
    </source>
</evidence>
<name>A0A9D1EYA5_9BACT</name>
<evidence type="ECO:0000313" key="2">
    <source>
        <dbReference type="Proteomes" id="UP000823928"/>
    </source>
</evidence>
<accession>A0A9D1EYA5</accession>
<organism evidence="1 2">
    <name type="scientific">Candidatus Scatousia excrementigallinarum</name>
    <dbReference type="NCBI Taxonomy" id="2840935"/>
    <lineage>
        <taxon>Bacteria</taxon>
        <taxon>Candidatus Scatousia</taxon>
    </lineage>
</organism>
<protein>
    <submittedName>
        <fullName evidence="1">Uncharacterized protein</fullName>
    </submittedName>
</protein>
<reference evidence="1" key="2">
    <citation type="journal article" date="2021" name="PeerJ">
        <title>Extensive microbial diversity within the chicken gut microbiome revealed by metagenomics and culture.</title>
        <authorList>
            <person name="Gilroy R."/>
            <person name="Ravi A."/>
            <person name="Getino M."/>
            <person name="Pursley I."/>
            <person name="Horton D.L."/>
            <person name="Alikhan N.F."/>
            <person name="Baker D."/>
            <person name="Gharbi K."/>
            <person name="Hall N."/>
            <person name="Watson M."/>
            <person name="Adriaenssens E.M."/>
            <person name="Foster-Nyarko E."/>
            <person name="Jarju S."/>
            <person name="Secka A."/>
            <person name="Antonio M."/>
            <person name="Oren A."/>
            <person name="Chaudhuri R.R."/>
            <person name="La Ragione R."/>
            <person name="Hildebrand F."/>
            <person name="Pallen M.J."/>
        </authorList>
    </citation>
    <scope>NUCLEOTIDE SEQUENCE</scope>
    <source>
        <strain evidence="1">6276</strain>
    </source>
</reference>